<dbReference type="Proteomes" id="UP000287651">
    <property type="component" value="Unassembled WGS sequence"/>
</dbReference>
<sequence length="132" mass="14851">MTLQGSLWKTIVVKSSPLVISTTESRLSASFPNRMSINNGSDANLLEVTTKVEEGSMSESYGGMTSRTSKSATRCSLKLQQASIQFKQHETIAILEHNKVFFLHQKDRRYQQGSAQLSQLYTRVNHWRVEAA</sequence>
<dbReference type="AlphaFoldDB" id="A0A426Z5T9"/>
<dbReference type="EMBL" id="AMZH03008278">
    <property type="protein sequence ID" value="RRT59293.1"/>
    <property type="molecule type" value="Genomic_DNA"/>
</dbReference>
<proteinExistence type="predicted"/>
<protein>
    <submittedName>
        <fullName evidence="1">Uncharacterized protein</fullName>
    </submittedName>
</protein>
<evidence type="ECO:0000313" key="1">
    <source>
        <dbReference type="EMBL" id="RRT59293.1"/>
    </source>
</evidence>
<comment type="caution">
    <text evidence="1">The sequence shown here is derived from an EMBL/GenBank/DDBJ whole genome shotgun (WGS) entry which is preliminary data.</text>
</comment>
<evidence type="ECO:0000313" key="2">
    <source>
        <dbReference type="Proteomes" id="UP000287651"/>
    </source>
</evidence>
<name>A0A426Z5T9_ENSVE</name>
<accession>A0A426Z5T9</accession>
<organism evidence="1 2">
    <name type="scientific">Ensete ventricosum</name>
    <name type="common">Abyssinian banana</name>
    <name type="synonym">Musa ensete</name>
    <dbReference type="NCBI Taxonomy" id="4639"/>
    <lineage>
        <taxon>Eukaryota</taxon>
        <taxon>Viridiplantae</taxon>
        <taxon>Streptophyta</taxon>
        <taxon>Embryophyta</taxon>
        <taxon>Tracheophyta</taxon>
        <taxon>Spermatophyta</taxon>
        <taxon>Magnoliopsida</taxon>
        <taxon>Liliopsida</taxon>
        <taxon>Zingiberales</taxon>
        <taxon>Musaceae</taxon>
        <taxon>Ensete</taxon>
    </lineage>
</organism>
<reference evidence="1 2" key="1">
    <citation type="journal article" date="2014" name="Agronomy (Basel)">
        <title>A Draft Genome Sequence for Ensete ventricosum, the Drought-Tolerant Tree Against Hunger.</title>
        <authorList>
            <person name="Harrison J."/>
            <person name="Moore K.A."/>
            <person name="Paszkiewicz K."/>
            <person name="Jones T."/>
            <person name="Grant M."/>
            <person name="Ambacheew D."/>
            <person name="Muzemil S."/>
            <person name="Studholme D.J."/>
        </authorList>
    </citation>
    <scope>NUCLEOTIDE SEQUENCE [LARGE SCALE GENOMIC DNA]</scope>
</reference>
<gene>
    <name evidence="1" type="ORF">B296_00037571</name>
</gene>